<feature type="domain" description="HTH araC/xylS-type" evidence="4">
    <location>
        <begin position="162"/>
        <end position="260"/>
    </location>
</feature>
<dbReference type="Pfam" id="PF20240">
    <property type="entry name" value="DUF6597"/>
    <property type="match status" value="1"/>
</dbReference>
<dbReference type="PANTHER" id="PTHR46796:SF15">
    <property type="entry name" value="BLL1074 PROTEIN"/>
    <property type="match status" value="1"/>
</dbReference>
<dbReference type="PROSITE" id="PS01124">
    <property type="entry name" value="HTH_ARAC_FAMILY_2"/>
    <property type="match status" value="1"/>
</dbReference>
<dbReference type="RefSeq" id="WP_317470697.1">
    <property type="nucleotide sequence ID" value="NZ_JAWLKJ010000003.1"/>
</dbReference>
<protein>
    <submittedName>
        <fullName evidence="5">Helix-turn-helix domain-containing protein</fullName>
    </submittedName>
</protein>
<accession>A0AAE4QXC2</accession>
<proteinExistence type="predicted"/>
<dbReference type="Pfam" id="PF12833">
    <property type="entry name" value="HTH_18"/>
    <property type="match status" value="1"/>
</dbReference>
<keyword evidence="2" id="KW-0238">DNA-binding</keyword>
<evidence type="ECO:0000313" key="6">
    <source>
        <dbReference type="Proteomes" id="UP001185873"/>
    </source>
</evidence>
<dbReference type="PROSITE" id="PS00041">
    <property type="entry name" value="HTH_ARAC_FAMILY_1"/>
    <property type="match status" value="1"/>
</dbReference>
<dbReference type="InterPro" id="IPR050204">
    <property type="entry name" value="AraC_XylS_family_regulators"/>
</dbReference>
<organism evidence="5 6">
    <name type="scientific">Dietzia maris</name>
    <dbReference type="NCBI Taxonomy" id="37915"/>
    <lineage>
        <taxon>Bacteria</taxon>
        <taxon>Bacillati</taxon>
        <taxon>Actinomycetota</taxon>
        <taxon>Actinomycetes</taxon>
        <taxon>Mycobacteriales</taxon>
        <taxon>Dietziaceae</taxon>
        <taxon>Dietzia</taxon>
    </lineage>
</organism>
<dbReference type="PANTHER" id="PTHR46796">
    <property type="entry name" value="HTH-TYPE TRANSCRIPTIONAL ACTIVATOR RHAS-RELATED"/>
    <property type="match status" value="1"/>
</dbReference>
<comment type="caution">
    <text evidence="5">The sequence shown here is derived from an EMBL/GenBank/DDBJ whole genome shotgun (WGS) entry which is preliminary data.</text>
</comment>
<dbReference type="SUPFAM" id="SSF46689">
    <property type="entry name" value="Homeodomain-like"/>
    <property type="match status" value="1"/>
</dbReference>
<dbReference type="Gene3D" id="1.10.10.60">
    <property type="entry name" value="Homeodomain-like"/>
    <property type="match status" value="1"/>
</dbReference>
<dbReference type="GO" id="GO:0043565">
    <property type="term" value="F:sequence-specific DNA binding"/>
    <property type="evidence" value="ECO:0007669"/>
    <property type="project" value="InterPro"/>
</dbReference>
<evidence type="ECO:0000313" key="5">
    <source>
        <dbReference type="EMBL" id="MDV6300079.1"/>
    </source>
</evidence>
<dbReference type="InterPro" id="IPR046532">
    <property type="entry name" value="DUF6597"/>
</dbReference>
<dbReference type="AlphaFoldDB" id="A0AAE4QXC2"/>
<evidence type="ECO:0000256" key="2">
    <source>
        <dbReference type="ARBA" id="ARBA00023125"/>
    </source>
</evidence>
<evidence type="ECO:0000256" key="3">
    <source>
        <dbReference type="ARBA" id="ARBA00023163"/>
    </source>
</evidence>
<evidence type="ECO:0000259" key="4">
    <source>
        <dbReference type="PROSITE" id="PS01124"/>
    </source>
</evidence>
<dbReference type="SMART" id="SM00342">
    <property type="entry name" value="HTH_ARAC"/>
    <property type="match status" value="1"/>
</dbReference>
<keyword evidence="3" id="KW-0804">Transcription</keyword>
<dbReference type="EMBL" id="JAWLKJ010000003">
    <property type="protein sequence ID" value="MDV6300079.1"/>
    <property type="molecule type" value="Genomic_DNA"/>
</dbReference>
<dbReference type="InterPro" id="IPR018060">
    <property type="entry name" value="HTH_AraC"/>
</dbReference>
<evidence type="ECO:0000256" key="1">
    <source>
        <dbReference type="ARBA" id="ARBA00023015"/>
    </source>
</evidence>
<dbReference type="InterPro" id="IPR018062">
    <property type="entry name" value="HTH_AraC-typ_CS"/>
</dbReference>
<sequence length="263" mass="28148">MGDLDDARGILFPDALPRFHRREVPVGSAHLARWYWIAQWDLPDGLVSTQSLLPFPASNLVVGPGGITLSGPTTAASGRDLTGRGWAFGVLLRAAGSAALGSAPAEIVDEEVDFPDPALATGVGEFMAAGDSGSAVRVMSAWLAGIDARREEPIPEGAVLADRMIAIVESDPAIVGVGQLAREMGMSTKALQRLARQYIGLSPLRIIRRYRLQEAALRLREDPGLTVARVAAELGYADQSHLAADFRSTLGLSARDYRRQRQP</sequence>
<gene>
    <name evidence="5" type="ORF">R3P82_13275</name>
</gene>
<dbReference type="InterPro" id="IPR009057">
    <property type="entry name" value="Homeodomain-like_sf"/>
</dbReference>
<dbReference type="Proteomes" id="UP001185873">
    <property type="component" value="Unassembled WGS sequence"/>
</dbReference>
<name>A0AAE4QXC2_9ACTN</name>
<dbReference type="GO" id="GO:0003700">
    <property type="term" value="F:DNA-binding transcription factor activity"/>
    <property type="evidence" value="ECO:0007669"/>
    <property type="project" value="InterPro"/>
</dbReference>
<keyword evidence="1" id="KW-0805">Transcription regulation</keyword>
<reference evidence="5" key="1">
    <citation type="submission" date="2023-10" db="EMBL/GenBank/DDBJ databases">
        <title>Development of a sustainable strategy for remediation of hydrocarbon-contaminated territories based on the waste exchange concept.</title>
        <authorList>
            <person name="Krivoruchko A."/>
        </authorList>
    </citation>
    <scope>NUCLEOTIDE SEQUENCE</scope>
    <source>
        <strain evidence="5">IEGM 1175</strain>
    </source>
</reference>